<comment type="caution">
    <text evidence="8">The sequence shown here is derived from an EMBL/GenBank/DDBJ whole genome shotgun (WGS) entry which is preliminary data.</text>
</comment>
<evidence type="ECO:0000313" key="9">
    <source>
        <dbReference type="Proteomes" id="UP001472677"/>
    </source>
</evidence>
<dbReference type="Pfam" id="PF07714">
    <property type="entry name" value="PK_Tyr_Ser-Thr"/>
    <property type="match status" value="1"/>
</dbReference>
<dbReference type="EMBL" id="JBBPBM010000148">
    <property type="protein sequence ID" value="KAK8503589.1"/>
    <property type="molecule type" value="Genomic_DNA"/>
</dbReference>
<evidence type="ECO:0000259" key="7">
    <source>
        <dbReference type="PROSITE" id="PS50011"/>
    </source>
</evidence>
<dbReference type="PANTHER" id="PTHR47973">
    <property type="entry name" value="CYSTEINE-RICH RECEPTOR-LIKE PROTEIN KINASE 3"/>
    <property type="match status" value="1"/>
</dbReference>
<keyword evidence="2 5" id="KW-0547">Nucleotide-binding</keyword>
<evidence type="ECO:0000256" key="3">
    <source>
        <dbReference type="ARBA" id="ARBA00022777"/>
    </source>
</evidence>
<evidence type="ECO:0000256" key="2">
    <source>
        <dbReference type="ARBA" id="ARBA00022741"/>
    </source>
</evidence>
<reference evidence="8 9" key="1">
    <citation type="journal article" date="2024" name="G3 (Bethesda)">
        <title>Genome assembly of Hibiscus sabdariffa L. provides insights into metabolisms of medicinal natural products.</title>
        <authorList>
            <person name="Kim T."/>
        </authorList>
    </citation>
    <scope>NUCLEOTIDE SEQUENCE [LARGE SCALE GENOMIC DNA]</scope>
    <source>
        <strain evidence="8">TK-2024</strain>
        <tissue evidence="8">Old leaves</tissue>
    </source>
</reference>
<feature type="binding site" evidence="5">
    <location>
        <position position="76"/>
    </location>
    <ligand>
        <name>ATP</name>
        <dbReference type="ChEBI" id="CHEBI:30616"/>
    </ligand>
</feature>
<evidence type="ECO:0000313" key="8">
    <source>
        <dbReference type="EMBL" id="KAK8503589.1"/>
    </source>
</evidence>
<feature type="compositionally biased region" description="Basic and acidic residues" evidence="6">
    <location>
        <begin position="279"/>
        <end position="293"/>
    </location>
</feature>
<evidence type="ECO:0000256" key="6">
    <source>
        <dbReference type="SAM" id="MobiDB-lite"/>
    </source>
</evidence>
<feature type="domain" description="Protein kinase" evidence="7">
    <location>
        <begin position="48"/>
        <end position="318"/>
    </location>
</feature>
<sequence length="318" mass="35581">MTCCSFLFSRKKTASPPEHRVEIDEEVSGIQNTKLFPYKELKMATGNFDRSNKIGEGGFGIVYKGTFQDGTTAAIKVLSADSRQGVREFLTEINVIADIEHENLVKLHGCCVEGNHRILVYGYLENNSLAQTLLGGGHSSMQFSWSTRPKLFPDNMTHISTRVAGTTGYLAPEYAIRGQLTKKADIYSFGVLLLEIAWDLYERGQLTELVDTSMHGDYDDEEAQKFLRLGLLCTQEVPKQRPSMSEVVKILTGEEPVDDQNISRPGLLSEFMNLRAHKEKSDMITESTDKERNASSSSENVTISYATMTFNSIYDRSS</sequence>
<dbReference type="InterPro" id="IPR011009">
    <property type="entry name" value="Kinase-like_dom_sf"/>
</dbReference>
<dbReference type="Gene3D" id="3.30.200.20">
    <property type="entry name" value="Phosphorylase Kinase, domain 1"/>
    <property type="match status" value="1"/>
</dbReference>
<keyword evidence="4 5" id="KW-0067">ATP-binding</keyword>
<dbReference type="InterPro" id="IPR001245">
    <property type="entry name" value="Ser-Thr/Tyr_kinase_cat_dom"/>
</dbReference>
<feature type="region of interest" description="Disordered" evidence="6">
    <location>
        <begin position="279"/>
        <end position="299"/>
    </location>
</feature>
<dbReference type="PROSITE" id="PS50011">
    <property type="entry name" value="PROTEIN_KINASE_DOM"/>
    <property type="match status" value="1"/>
</dbReference>
<keyword evidence="9" id="KW-1185">Reference proteome</keyword>
<dbReference type="SUPFAM" id="SSF56112">
    <property type="entry name" value="Protein kinase-like (PK-like)"/>
    <property type="match status" value="1"/>
</dbReference>
<evidence type="ECO:0000256" key="4">
    <source>
        <dbReference type="ARBA" id="ARBA00022840"/>
    </source>
</evidence>
<dbReference type="Gene3D" id="1.10.510.10">
    <property type="entry name" value="Transferase(Phosphotransferase) domain 1"/>
    <property type="match status" value="1"/>
</dbReference>
<proteinExistence type="predicted"/>
<protein>
    <recommendedName>
        <fullName evidence="7">Protein kinase domain-containing protein</fullName>
    </recommendedName>
</protein>
<evidence type="ECO:0000256" key="1">
    <source>
        <dbReference type="ARBA" id="ARBA00022679"/>
    </source>
</evidence>
<dbReference type="PROSITE" id="PS00107">
    <property type="entry name" value="PROTEIN_KINASE_ATP"/>
    <property type="match status" value="1"/>
</dbReference>
<dbReference type="Proteomes" id="UP001472677">
    <property type="component" value="Unassembled WGS sequence"/>
</dbReference>
<dbReference type="InterPro" id="IPR000719">
    <property type="entry name" value="Prot_kinase_dom"/>
</dbReference>
<evidence type="ECO:0000256" key="5">
    <source>
        <dbReference type="PROSITE-ProRule" id="PRU10141"/>
    </source>
</evidence>
<keyword evidence="3" id="KW-0418">Kinase</keyword>
<organism evidence="8 9">
    <name type="scientific">Hibiscus sabdariffa</name>
    <name type="common">roselle</name>
    <dbReference type="NCBI Taxonomy" id="183260"/>
    <lineage>
        <taxon>Eukaryota</taxon>
        <taxon>Viridiplantae</taxon>
        <taxon>Streptophyta</taxon>
        <taxon>Embryophyta</taxon>
        <taxon>Tracheophyta</taxon>
        <taxon>Spermatophyta</taxon>
        <taxon>Magnoliopsida</taxon>
        <taxon>eudicotyledons</taxon>
        <taxon>Gunneridae</taxon>
        <taxon>Pentapetalae</taxon>
        <taxon>rosids</taxon>
        <taxon>malvids</taxon>
        <taxon>Malvales</taxon>
        <taxon>Malvaceae</taxon>
        <taxon>Malvoideae</taxon>
        <taxon>Hibiscus</taxon>
    </lineage>
</organism>
<accession>A0ABR2B9B0</accession>
<dbReference type="InterPro" id="IPR017441">
    <property type="entry name" value="Protein_kinase_ATP_BS"/>
</dbReference>
<name>A0ABR2B9B0_9ROSI</name>
<dbReference type="InterPro" id="IPR052059">
    <property type="entry name" value="CR_Ser/Thr_kinase"/>
</dbReference>
<gene>
    <name evidence="8" type="ORF">V6N12_024761</name>
</gene>
<keyword evidence="1" id="KW-0808">Transferase</keyword>